<dbReference type="EMBL" id="AM295250">
    <property type="protein sequence ID" value="CAL26988.1"/>
    <property type="molecule type" value="Genomic_DNA"/>
</dbReference>
<dbReference type="PANTHER" id="PTHR36110:SF3">
    <property type="entry name" value="VOC DOMAIN-CONTAINING PROTEIN"/>
    <property type="match status" value="1"/>
</dbReference>
<dbReference type="EC" id="4.4.1.5" evidence="2"/>
<dbReference type="InterPro" id="IPR004360">
    <property type="entry name" value="Glyas_Fos-R_dOase_dom"/>
</dbReference>
<dbReference type="AlphaFoldDB" id="B9DLL2"/>
<dbReference type="BioCyc" id="SCAR396513:SCA_RS00345-MONOMER"/>
<reference evidence="2 3" key="1">
    <citation type="journal article" date="2009" name="Appl. Environ. Microbiol.">
        <title>Genome analysis of the meat starter culture bacterium Staphylococcus carnosus TM300.</title>
        <authorList>
            <person name="Rosenstein R."/>
            <person name="Nerz C."/>
            <person name="Biswas L."/>
            <person name="Resch A."/>
            <person name="Raddatz G."/>
            <person name="Schuster S.C."/>
            <person name="Goetz F."/>
        </authorList>
    </citation>
    <scope>NUCLEOTIDE SEQUENCE [LARGE SCALE GENOMIC DNA]</scope>
    <source>
        <strain evidence="2 3">TM300</strain>
    </source>
</reference>
<dbReference type="Proteomes" id="UP000000444">
    <property type="component" value="Chromosome"/>
</dbReference>
<dbReference type="HOGENOM" id="CLU_057821_2_0_9"/>
<dbReference type="InterPro" id="IPR037523">
    <property type="entry name" value="VOC_core"/>
</dbReference>
<feature type="domain" description="VOC" evidence="1">
    <location>
        <begin position="8"/>
        <end position="134"/>
    </location>
</feature>
<feature type="domain" description="VOC" evidence="1">
    <location>
        <begin position="161"/>
        <end position="279"/>
    </location>
</feature>
<dbReference type="Gene3D" id="3.10.180.10">
    <property type="entry name" value="2,3-Dihydroxybiphenyl 1,2-Dioxygenase, domain 1"/>
    <property type="match status" value="2"/>
</dbReference>
<dbReference type="PROSITE" id="PS51819">
    <property type="entry name" value="VOC"/>
    <property type="match status" value="2"/>
</dbReference>
<protein>
    <submittedName>
        <fullName evidence="2">Glyoxylase family protein</fullName>
        <ecNumber evidence="2">4.4.1.5</ecNumber>
    </submittedName>
</protein>
<dbReference type="InterPro" id="IPR029068">
    <property type="entry name" value="Glyas_Bleomycin-R_OHBP_Dase"/>
</dbReference>
<dbReference type="OrthoDB" id="9785698at2"/>
<evidence type="ECO:0000313" key="2">
    <source>
        <dbReference type="EMBL" id="CAL26988.1"/>
    </source>
</evidence>
<name>B9DLL2_STACT</name>
<dbReference type="Pfam" id="PF00903">
    <property type="entry name" value="Glyoxalase"/>
    <property type="match status" value="1"/>
</dbReference>
<dbReference type="GeneID" id="93794986"/>
<dbReference type="GO" id="GO:0004462">
    <property type="term" value="F:lactoylglutathione lyase activity"/>
    <property type="evidence" value="ECO:0007669"/>
    <property type="project" value="UniProtKB-EC"/>
</dbReference>
<keyword evidence="3" id="KW-1185">Reference proteome</keyword>
<dbReference type="PANTHER" id="PTHR36110">
    <property type="entry name" value="RING-CLEAVING DIOXYGENASE MHQE-RELATED"/>
    <property type="match status" value="1"/>
</dbReference>
<organism evidence="2 3">
    <name type="scientific">Staphylococcus carnosus (strain TM300)</name>
    <dbReference type="NCBI Taxonomy" id="396513"/>
    <lineage>
        <taxon>Bacteria</taxon>
        <taxon>Bacillati</taxon>
        <taxon>Bacillota</taxon>
        <taxon>Bacilli</taxon>
        <taxon>Bacillales</taxon>
        <taxon>Staphylococcaceae</taxon>
        <taxon>Staphylococcus</taxon>
    </lineage>
</organism>
<sequence length="330" mass="37185">MKMQNLKGMHHVTAITSDAVKIYDFYTDVLGLRLVKKTVNQDDIHTYHLFFADDEGNAGTDVTFFDFPGIPKGTHGTDEIARISLRVPSDAAIEYWADRFDKLNIEHSDVETLLGKKIIRFEDFDGQQYNLISDETDKEGSVEPGVAWKNGPVPEEYAIVGLGPIELNVSRYEAFKAVFEEVYGYKEVDSEGDYHLFETGQGGNGGQVIVHKQGGNPGMQGYGTIHHTAFRVNDKEGLDEWIDRLNSYNIGNSGFVERYYFKSLYSKFYPGILVEIATDGPGFTGDEPYETLGEILSLPPFLEPKREAIEGEVRHIDTTRHNQPDRKAQQ</sequence>
<dbReference type="CDD" id="cd08347">
    <property type="entry name" value="PcpA_C_like"/>
    <property type="match status" value="1"/>
</dbReference>
<dbReference type="InterPro" id="IPR052537">
    <property type="entry name" value="Extradiol_RC_dioxygenase"/>
</dbReference>
<gene>
    <name evidence="2" type="primary">gloA</name>
    <name evidence="2" type="ordered locus">Sca_0074</name>
</gene>
<proteinExistence type="predicted"/>
<accession>B9DLL2</accession>
<keyword evidence="2" id="KW-0456">Lyase</keyword>
<dbReference type="SUPFAM" id="SSF54593">
    <property type="entry name" value="Glyoxalase/Bleomycin resistance protein/Dihydroxybiphenyl dioxygenase"/>
    <property type="match status" value="1"/>
</dbReference>
<evidence type="ECO:0000313" key="3">
    <source>
        <dbReference type="Proteomes" id="UP000000444"/>
    </source>
</evidence>
<evidence type="ECO:0000259" key="1">
    <source>
        <dbReference type="PROSITE" id="PS51819"/>
    </source>
</evidence>
<dbReference type="KEGG" id="sca:SCA_0074"/>
<dbReference type="RefSeq" id="WP_012664103.1">
    <property type="nucleotide sequence ID" value="NC_012121.1"/>
</dbReference>
<dbReference type="eggNOG" id="COG0346">
    <property type="taxonomic scope" value="Bacteria"/>
</dbReference>